<evidence type="ECO:0000313" key="2">
    <source>
        <dbReference type="EMBL" id="RHW28112.1"/>
    </source>
</evidence>
<name>A0A417Y5Y1_9ACTN</name>
<keyword evidence="1" id="KW-0812">Transmembrane</keyword>
<protein>
    <recommendedName>
        <fullName evidence="4">DUF4386 domain-containing protein</fullName>
    </recommendedName>
</protein>
<reference evidence="2 3" key="1">
    <citation type="submission" date="2018-09" db="EMBL/GenBank/DDBJ databases">
        <title>Genome sequencing of Nocardioides immobilis CCTCC AB 2017083 for comparison to Nocardioides silvaticus.</title>
        <authorList>
            <person name="Li C."/>
            <person name="Wang G."/>
        </authorList>
    </citation>
    <scope>NUCLEOTIDE SEQUENCE [LARGE SCALE GENOMIC DNA]</scope>
    <source>
        <strain evidence="2 3">CCTCC AB 2017083</strain>
    </source>
</reference>
<comment type="caution">
    <text evidence="2">The sequence shown here is derived from an EMBL/GenBank/DDBJ whole genome shotgun (WGS) entry which is preliminary data.</text>
</comment>
<feature type="transmembrane region" description="Helical" evidence="1">
    <location>
        <begin position="106"/>
        <end position="132"/>
    </location>
</feature>
<keyword evidence="3" id="KW-1185">Reference proteome</keyword>
<evidence type="ECO:0000313" key="3">
    <source>
        <dbReference type="Proteomes" id="UP000283644"/>
    </source>
</evidence>
<accession>A0A417Y5Y1</accession>
<feature type="transmembrane region" description="Helical" evidence="1">
    <location>
        <begin position="27"/>
        <end position="49"/>
    </location>
</feature>
<sequence length="251" mass="27502">MELPEGLDAANLKNRTDWPMDRIAQRLCLGCGPLFMVVFGAGFILAGWLPPPDPQRDAAAVAAVFQEDTTRIRVGMLLCMLGGGLIAPWAVTISAQLRRTEGRFPVLTYAQLACGILVTAYVMLSAIIWAIAAFRPSDYQADTVQMLNDLAWFLFLIPFPPFVLWCAAVAVAILRDPHEVPVFPRWAGYFNVWAALAVAPAGLIMFFKSGPFAWNGFVAFYVAIGAFFGWIVVMTVLVARAINDESRRAAA</sequence>
<keyword evidence="1" id="KW-0472">Membrane</keyword>
<feature type="transmembrane region" description="Helical" evidence="1">
    <location>
        <begin position="219"/>
        <end position="239"/>
    </location>
</feature>
<dbReference type="Proteomes" id="UP000283644">
    <property type="component" value="Unassembled WGS sequence"/>
</dbReference>
<dbReference type="RefSeq" id="WP_118922821.1">
    <property type="nucleotide sequence ID" value="NZ_QXGH01000010.1"/>
</dbReference>
<feature type="transmembrane region" description="Helical" evidence="1">
    <location>
        <begin position="186"/>
        <end position="207"/>
    </location>
</feature>
<organism evidence="2 3">
    <name type="scientific">Nocardioides immobilis</name>
    <dbReference type="NCBI Taxonomy" id="2049295"/>
    <lineage>
        <taxon>Bacteria</taxon>
        <taxon>Bacillati</taxon>
        <taxon>Actinomycetota</taxon>
        <taxon>Actinomycetes</taxon>
        <taxon>Propionibacteriales</taxon>
        <taxon>Nocardioidaceae</taxon>
        <taxon>Nocardioides</taxon>
    </lineage>
</organism>
<dbReference type="OrthoDB" id="4689187at2"/>
<dbReference type="AlphaFoldDB" id="A0A417Y5Y1"/>
<evidence type="ECO:0000256" key="1">
    <source>
        <dbReference type="SAM" id="Phobius"/>
    </source>
</evidence>
<gene>
    <name evidence="2" type="ORF">D0Z08_03720</name>
</gene>
<keyword evidence="1" id="KW-1133">Transmembrane helix</keyword>
<dbReference type="EMBL" id="QXGH01000010">
    <property type="protein sequence ID" value="RHW28112.1"/>
    <property type="molecule type" value="Genomic_DNA"/>
</dbReference>
<feature type="transmembrane region" description="Helical" evidence="1">
    <location>
        <begin position="74"/>
        <end position="94"/>
    </location>
</feature>
<proteinExistence type="predicted"/>
<evidence type="ECO:0008006" key="4">
    <source>
        <dbReference type="Google" id="ProtNLM"/>
    </source>
</evidence>
<feature type="transmembrane region" description="Helical" evidence="1">
    <location>
        <begin position="152"/>
        <end position="174"/>
    </location>
</feature>